<accession>A0A2I0T8L5</accession>
<evidence type="ECO:0000313" key="1">
    <source>
        <dbReference type="EMBL" id="PKU30149.1"/>
    </source>
</evidence>
<reference evidence="2" key="2">
    <citation type="submission" date="2017-12" db="EMBL/GenBank/DDBJ databases">
        <title>Genome sequence of the Bar-tailed Godwit (Limosa lapponica baueri).</title>
        <authorList>
            <person name="Lima N.C.B."/>
            <person name="Parody-Merino A.M."/>
            <person name="Battley P.F."/>
            <person name="Fidler A.E."/>
            <person name="Prosdocimi F."/>
        </authorList>
    </citation>
    <scope>NUCLEOTIDE SEQUENCE [LARGE SCALE GENOMIC DNA]</scope>
</reference>
<evidence type="ECO:0000313" key="2">
    <source>
        <dbReference type="Proteomes" id="UP000233556"/>
    </source>
</evidence>
<dbReference type="EMBL" id="KZ515327">
    <property type="protein sequence ID" value="PKU30149.1"/>
    <property type="molecule type" value="Genomic_DNA"/>
</dbReference>
<organism evidence="1 2">
    <name type="scientific">Limosa lapponica baueri</name>
    <dbReference type="NCBI Taxonomy" id="1758121"/>
    <lineage>
        <taxon>Eukaryota</taxon>
        <taxon>Metazoa</taxon>
        <taxon>Chordata</taxon>
        <taxon>Craniata</taxon>
        <taxon>Vertebrata</taxon>
        <taxon>Euteleostomi</taxon>
        <taxon>Archelosauria</taxon>
        <taxon>Archosauria</taxon>
        <taxon>Dinosauria</taxon>
        <taxon>Saurischia</taxon>
        <taxon>Theropoda</taxon>
        <taxon>Coelurosauria</taxon>
        <taxon>Aves</taxon>
        <taxon>Neognathae</taxon>
        <taxon>Neoaves</taxon>
        <taxon>Charadriiformes</taxon>
        <taxon>Scolopacidae</taxon>
        <taxon>Limosa</taxon>
    </lineage>
</organism>
<name>A0A2I0T8L5_LIMLA</name>
<gene>
    <name evidence="1" type="ORF">llap_19547</name>
</gene>
<dbReference type="Proteomes" id="UP000233556">
    <property type="component" value="Unassembled WGS sequence"/>
</dbReference>
<keyword evidence="2" id="KW-1185">Reference proteome</keyword>
<dbReference type="AlphaFoldDB" id="A0A2I0T8L5"/>
<reference evidence="2" key="1">
    <citation type="submission" date="2017-11" db="EMBL/GenBank/DDBJ databases">
        <authorList>
            <person name="Lima N.C."/>
            <person name="Parody-Merino A.M."/>
            <person name="Battley P.F."/>
            <person name="Fidler A.E."/>
            <person name="Prosdocimi F."/>
        </authorList>
    </citation>
    <scope>NUCLEOTIDE SEQUENCE [LARGE SCALE GENOMIC DNA]</scope>
</reference>
<sequence>MEVNDGADIHLQPMKDPKLEQMDALKGDCKPVEGLCWSGILAGPVERGAHVGAGLLEQFMKDCLLWEGPHTELAKTVKMSCSDICMAYFRWTRSTRVNSCSEEKDMLLRLLKGQGLRPIAAVRQHVEITKFRSPMLTQDTGIPATGRRRLWGFKVLLSCYKYSSSKAW</sequence>
<proteinExistence type="predicted"/>
<protein>
    <submittedName>
        <fullName evidence="1">Uncharacterized protein</fullName>
    </submittedName>
</protein>